<name>A0A1Y1KPE4_PHOPY</name>
<sequence>MLGPVVKMDTLEEIPQKRSNHRKIKTGRREGVSIVNSFPTMFKKGTEIGTCAPVATIARCVNTVKIDDTLKGFNQGLCKNLPASEKGQARRLICRYQDVFTSEKTCRPKQYHIK</sequence>
<dbReference type="AlphaFoldDB" id="A0A1Y1KPE4"/>
<reference evidence="1" key="1">
    <citation type="journal article" date="2016" name="Sci. Rep.">
        <title>Molecular characterization of firefly nuptial gifts: a multi-omics approach sheds light on postcopulatory sexual selection.</title>
        <authorList>
            <person name="Al-Wathiqui N."/>
            <person name="Fallon T.R."/>
            <person name="South A."/>
            <person name="Weng J.K."/>
            <person name="Lewis S.M."/>
        </authorList>
    </citation>
    <scope>NUCLEOTIDE SEQUENCE</scope>
</reference>
<evidence type="ECO:0000313" key="1">
    <source>
        <dbReference type="EMBL" id="JAV61535.1"/>
    </source>
</evidence>
<protein>
    <submittedName>
        <fullName evidence="1">Uncharacterized protein</fullName>
    </submittedName>
</protein>
<dbReference type="EMBL" id="GEZM01081759">
    <property type="protein sequence ID" value="JAV61535.1"/>
    <property type="molecule type" value="Transcribed_RNA"/>
</dbReference>
<organism evidence="1">
    <name type="scientific">Photinus pyralis</name>
    <name type="common">Common eastern firefly</name>
    <name type="synonym">Lampyris pyralis</name>
    <dbReference type="NCBI Taxonomy" id="7054"/>
    <lineage>
        <taxon>Eukaryota</taxon>
        <taxon>Metazoa</taxon>
        <taxon>Ecdysozoa</taxon>
        <taxon>Arthropoda</taxon>
        <taxon>Hexapoda</taxon>
        <taxon>Insecta</taxon>
        <taxon>Pterygota</taxon>
        <taxon>Neoptera</taxon>
        <taxon>Endopterygota</taxon>
        <taxon>Coleoptera</taxon>
        <taxon>Polyphaga</taxon>
        <taxon>Elateriformia</taxon>
        <taxon>Elateroidea</taxon>
        <taxon>Lampyridae</taxon>
        <taxon>Lampyrinae</taxon>
        <taxon>Photinus</taxon>
    </lineage>
</organism>
<accession>A0A1Y1KPE4</accession>
<proteinExistence type="predicted"/>